<evidence type="ECO:0008006" key="3">
    <source>
        <dbReference type="Google" id="ProtNLM"/>
    </source>
</evidence>
<organism evidence="1 2">
    <name type="scientific">Nonomuraea rosea</name>
    <dbReference type="NCBI Taxonomy" id="638574"/>
    <lineage>
        <taxon>Bacteria</taxon>
        <taxon>Bacillati</taxon>
        <taxon>Actinomycetota</taxon>
        <taxon>Actinomycetes</taxon>
        <taxon>Streptosporangiales</taxon>
        <taxon>Streptosporangiaceae</taxon>
        <taxon>Nonomuraea</taxon>
    </lineage>
</organism>
<reference evidence="2" key="1">
    <citation type="journal article" date="2019" name="Int. J. Syst. Evol. Microbiol.">
        <title>The Global Catalogue of Microorganisms (GCM) 10K type strain sequencing project: providing services to taxonomists for standard genome sequencing and annotation.</title>
        <authorList>
            <consortium name="The Broad Institute Genomics Platform"/>
            <consortium name="The Broad Institute Genome Sequencing Center for Infectious Disease"/>
            <person name="Wu L."/>
            <person name="Ma J."/>
        </authorList>
    </citation>
    <scope>NUCLEOTIDE SEQUENCE [LARGE SCALE GENOMIC DNA]</scope>
    <source>
        <strain evidence="2">JCM 17326</strain>
    </source>
</reference>
<sequence length="66" mass="6343">MAAMALSGGDGEVAERLGLAVAATAHGHGLLHAGMFGTGEDSVDTAVRRAAAATLALVSGRAALIG</sequence>
<comment type="caution">
    <text evidence="1">The sequence shown here is derived from an EMBL/GenBank/DDBJ whole genome shotgun (WGS) entry which is preliminary data.</text>
</comment>
<gene>
    <name evidence="1" type="ORF">GCM10022419_116320</name>
</gene>
<dbReference type="RefSeq" id="WP_345576139.1">
    <property type="nucleotide sequence ID" value="NZ_BAABDQ010000048.1"/>
</dbReference>
<protein>
    <recommendedName>
        <fullName evidence="3">Transcriptional regulator</fullName>
    </recommendedName>
</protein>
<evidence type="ECO:0000313" key="1">
    <source>
        <dbReference type="EMBL" id="GAA3612091.1"/>
    </source>
</evidence>
<name>A0ABP6ZMY9_9ACTN</name>
<proteinExistence type="predicted"/>
<dbReference type="EMBL" id="BAABDQ010000048">
    <property type="protein sequence ID" value="GAA3612091.1"/>
    <property type="molecule type" value="Genomic_DNA"/>
</dbReference>
<keyword evidence="2" id="KW-1185">Reference proteome</keyword>
<evidence type="ECO:0000313" key="2">
    <source>
        <dbReference type="Proteomes" id="UP001500630"/>
    </source>
</evidence>
<accession>A0ABP6ZMY9</accession>
<dbReference type="Proteomes" id="UP001500630">
    <property type="component" value="Unassembled WGS sequence"/>
</dbReference>